<gene>
    <name evidence="1" type="ORF">PXEA_LOCUS36354</name>
</gene>
<name>A0A3S5B188_9PLAT</name>
<protein>
    <submittedName>
        <fullName evidence="1">Uncharacterized protein</fullName>
    </submittedName>
</protein>
<dbReference type="EMBL" id="CAAALY010277520">
    <property type="protein sequence ID" value="VEL42914.1"/>
    <property type="molecule type" value="Genomic_DNA"/>
</dbReference>
<sequence length="226" mass="24492">MTLCLNSSHRSHGVEPSLACSVFHSASPATYPYSPTPVQANLFPAASLYRSGGDRCIQSGSNCSTLHPSESSISRPELFLLTQNSADYEANFELCAVPTSATIGGTSGSLETKINSNRLHGDHNVQTPVGIGEINRVCLEKLPHIGIKVECGESDASCDEKDGYALSHKDSQYREQQKSSMHFSPSTANDFYERKLGGAKLVNLIPMGEVSKYVFTCLVNQNNIHH</sequence>
<dbReference type="Proteomes" id="UP000784294">
    <property type="component" value="Unassembled WGS sequence"/>
</dbReference>
<accession>A0A3S5B188</accession>
<evidence type="ECO:0000313" key="1">
    <source>
        <dbReference type="EMBL" id="VEL42914.1"/>
    </source>
</evidence>
<dbReference type="AlphaFoldDB" id="A0A3S5B188"/>
<keyword evidence="2" id="KW-1185">Reference proteome</keyword>
<reference evidence="1" key="1">
    <citation type="submission" date="2018-11" db="EMBL/GenBank/DDBJ databases">
        <authorList>
            <consortium name="Pathogen Informatics"/>
        </authorList>
    </citation>
    <scope>NUCLEOTIDE SEQUENCE</scope>
</reference>
<organism evidence="1 2">
    <name type="scientific">Protopolystoma xenopodis</name>
    <dbReference type="NCBI Taxonomy" id="117903"/>
    <lineage>
        <taxon>Eukaryota</taxon>
        <taxon>Metazoa</taxon>
        <taxon>Spiralia</taxon>
        <taxon>Lophotrochozoa</taxon>
        <taxon>Platyhelminthes</taxon>
        <taxon>Monogenea</taxon>
        <taxon>Polyopisthocotylea</taxon>
        <taxon>Polystomatidea</taxon>
        <taxon>Polystomatidae</taxon>
        <taxon>Protopolystoma</taxon>
    </lineage>
</organism>
<proteinExistence type="predicted"/>
<comment type="caution">
    <text evidence="1">The sequence shown here is derived from an EMBL/GenBank/DDBJ whole genome shotgun (WGS) entry which is preliminary data.</text>
</comment>
<evidence type="ECO:0000313" key="2">
    <source>
        <dbReference type="Proteomes" id="UP000784294"/>
    </source>
</evidence>